<feature type="domain" description="C2H2-type" evidence="12">
    <location>
        <begin position="457"/>
        <end position="485"/>
    </location>
</feature>
<feature type="binding site" evidence="10">
    <location>
        <position position="26"/>
    </location>
    <ligand>
        <name>Zn(2+)</name>
        <dbReference type="ChEBI" id="CHEBI:29105"/>
    </ligand>
</feature>
<evidence type="ECO:0000256" key="8">
    <source>
        <dbReference type="ARBA" id="ARBA00023242"/>
    </source>
</evidence>
<dbReference type="EMBL" id="JADYXP020000016">
    <property type="protein sequence ID" value="KAL0108282.1"/>
    <property type="molecule type" value="Genomic_DNA"/>
</dbReference>
<evidence type="ECO:0000256" key="4">
    <source>
        <dbReference type="ARBA" id="ARBA00022771"/>
    </source>
</evidence>
<comment type="subcellular location">
    <subcellularLocation>
        <location evidence="1">Nucleus</location>
    </subcellularLocation>
</comment>
<evidence type="ECO:0000313" key="15">
    <source>
        <dbReference type="Proteomes" id="UP001430953"/>
    </source>
</evidence>
<keyword evidence="6" id="KW-0805">Transcription regulation</keyword>
<evidence type="ECO:0000256" key="2">
    <source>
        <dbReference type="ARBA" id="ARBA00022723"/>
    </source>
</evidence>
<dbReference type="GO" id="GO:0000978">
    <property type="term" value="F:RNA polymerase II cis-regulatory region sequence-specific DNA binding"/>
    <property type="evidence" value="ECO:0007669"/>
    <property type="project" value="TreeGrafter"/>
</dbReference>
<evidence type="ECO:0000259" key="12">
    <source>
        <dbReference type="PROSITE" id="PS50157"/>
    </source>
</evidence>
<dbReference type="PANTHER" id="PTHR19818:SF162">
    <property type="entry name" value="GASTRULA ZINC FINGER PROTEIN XLCGF57.1-RELATED"/>
    <property type="match status" value="1"/>
</dbReference>
<dbReference type="Gene3D" id="3.40.1800.20">
    <property type="match status" value="1"/>
</dbReference>
<keyword evidence="7" id="KW-0804">Transcription</keyword>
<feature type="compositionally biased region" description="Acidic residues" evidence="11">
    <location>
        <begin position="332"/>
        <end position="341"/>
    </location>
</feature>
<feature type="domain" description="C2H2-type" evidence="12">
    <location>
        <begin position="605"/>
        <end position="632"/>
    </location>
</feature>
<dbReference type="SUPFAM" id="SSF57716">
    <property type="entry name" value="Glucocorticoid receptor-like (DNA-binding domain)"/>
    <property type="match status" value="1"/>
</dbReference>
<protein>
    <recommendedName>
        <fullName evidence="16">Zinc finger protein</fullName>
    </recommendedName>
</protein>
<feature type="binding site" evidence="10">
    <location>
        <position position="70"/>
    </location>
    <ligand>
        <name>Zn(2+)</name>
        <dbReference type="ChEBI" id="CHEBI:29105"/>
    </ligand>
</feature>
<dbReference type="Gene3D" id="3.30.160.60">
    <property type="entry name" value="Classic Zinc Finger"/>
    <property type="match status" value="8"/>
</dbReference>
<feature type="binding site" evidence="10">
    <location>
        <position position="73"/>
    </location>
    <ligand>
        <name>Zn(2+)</name>
        <dbReference type="ChEBI" id="CHEBI:29105"/>
    </ligand>
</feature>
<dbReference type="GO" id="GO:0045944">
    <property type="term" value="P:positive regulation of transcription by RNA polymerase II"/>
    <property type="evidence" value="ECO:0007669"/>
    <property type="project" value="UniProtKB-ARBA"/>
</dbReference>
<evidence type="ECO:0000256" key="1">
    <source>
        <dbReference type="ARBA" id="ARBA00004123"/>
    </source>
</evidence>
<dbReference type="AlphaFoldDB" id="A0AAW2F2Z1"/>
<dbReference type="FunFam" id="3.30.160.60:FF:000086">
    <property type="entry name" value="transcription factor E4F1 isoform X1"/>
    <property type="match status" value="1"/>
</dbReference>
<dbReference type="FunFam" id="3.30.160.60:FF:001498">
    <property type="entry name" value="Zinc finger protein 404"/>
    <property type="match status" value="1"/>
</dbReference>
<dbReference type="InterPro" id="IPR013087">
    <property type="entry name" value="Znf_C2H2_type"/>
</dbReference>
<feature type="domain" description="C2H2-type" evidence="12">
    <location>
        <begin position="401"/>
        <end position="428"/>
    </location>
</feature>
<dbReference type="Pfam" id="PF00096">
    <property type="entry name" value="zf-C2H2"/>
    <property type="match status" value="6"/>
</dbReference>
<dbReference type="InterPro" id="IPR050329">
    <property type="entry name" value="GLI_C2H2-zinc-finger"/>
</dbReference>
<dbReference type="InterPro" id="IPR012934">
    <property type="entry name" value="Znf_AD"/>
</dbReference>
<keyword evidence="15" id="KW-1185">Reference proteome</keyword>
<sequence length="737" mass="85557">MSWQSEKPENEKRELIDSCMNTCRACMKEGGKMLPMYDDNIISKINLPYKLSQLTSIQIDRFDGLPNMLCPKCAYRTNVLYNFRLEVQESDKKFRMIRETQMCSVKKTQSPKKSENSNIIQADGPLELDISDNVNFIHGNDNFEDFSDKTTNEKLEAEEYNTIEESQLVENSENSKENSQLNNLFYNIVETNEGQMDVQLMKTEIAPEEISKILSTQDVAIMYISKSAMDSMSVENILTLDMKEEKIENDNDIFISQMENVNKTVNEETSNNACVFDCLESNEAEKNECVYLKQEDASTSANVQEHDMTENEDKETKFHENNSNPEQSITPDDSEESDSDYFVDGKDNILGSVSDAIMRIKEVQQENGIEYQCTLCLQNYNKLRNILLHTVDNHVPLSGPFFCMVCEKDCKSHRELRGHVKTHTGKFPYSCFICEKAYTKKRYLKRHMACHPNFSRHRCLKCGCRFKSKSELETHVMETHEHEHAPPYTCNQCTRVFNHKANYKRHLISHLDPLGLHLPKYPCTYCGKRFPNNRTLQTHIRVHTGEKPFECEICHKSFSQRGNLLNHLKLHSNPRSYTCEVCGKSFNQRATLRDHGLLHTGEKPHVCNVCGKAFTVSAALRRHMFKHAAEGKPFKCENCNMGFVGKYDLRRHMRVHEDRPRERRRKNTKTITFFDEKSEMSENNVALEEPHTETVYIEVAEELLDEQNVIQTMPRVESEKENQDALFNFQPYKSSFL</sequence>
<evidence type="ECO:0000256" key="9">
    <source>
        <dbReference type="PROSITE-ProRule" id="PRU00042"/>
    </source>
</evidence>
<feature type="domain" description="C2H2-type" evidence="12">
    <location>
        <begin position="577"/>
        <end position="604"/>
    </location>
</feature>
<dbReference type="InterPro" id="IPR036236">
    <property type="entry name" value="Znf_C2H2_sf"/>
</dbReference>
<evidence type="ECO:0000259" key="13">
    <source>
        <dbReference type="PROSITE" id="PS51915"/>
    </source>
</evidence>
<keyword evidence="2 10" id="KW-0479">Metal-binding</keyword>
<feature type="domain" description="C2H2-type" evidence="12">
    <location>
        <begin position="521"/>
        <end position="548"/>
    </location>
</feature>
<dbReference type="PROSITE" id="PS50157">
    <property type="entry name" value="ZINC_FINGER_C2H2_2"/>
    <property type="match status" value="9"/>
</dbReference>
<evidence type="ECO:0000256" key="10">
    <source>
        <dbReference type="PROSITE-ProRule" id="PRU01263"/>
    </source>
</evidence>
<evidence type="ECO:0000256" key="6">
    <source>
        <dbReference type="ARBA" id="ARBA00023015"/>
    </source>
</evidence>
<organism evidence="14 15">
    <name type="scientific">Cardiocondyla obscurior</name>
    <dbReference type="NCBI Taxonomy" id="286306"/>
    <lineage>
        <taxon>Eukaryota</taxon>
        <taxon>Metazoa</taxon>
        <taxon>Ecdysozoa</taxon>
        <taxon>Arthropoda</taxon>
        <taxon>Hexapoda</taxon>
        <taxon>Insecta</taxon>
        <taxon>Pterygota</taxon>
        <taxon>Neoptera</taxon>
        <taxon>Endopterygota</taxon>
        <taxon>Hymenoptera</taxon>
        <taxon>Apocrita</taxon>
        <taxon>Aculeata</taxon>
        <taxon>Formicoidea</taxon>
        <taxon>Formicidae</taxon>
        <taxon>Myrmicinae</taxon>
        <taxon>Cardiocondyla</taxon>
    </lineage>
</organism>
<feature type="domain" description="C2H2-type" evidence="12">
    <location>
        <begin position="429"/>
        <end position="451"/>
    </location>
</feature>
<dbReference type="PANTHER" id="PTHR19818">
    <property type="entry name" value="ZINC FINGER PROTEIN ZIC AND GLI"/>
    <property type="match status" value="1"/>
</dbReference>
<dbReference type="PROSITE" id="PS00028">
    <property type="entry name" value="ZINC_FINGER_C2H2_1"/>
    <property type="match status" value="9"/>
</dbReference>
<keyword evidence="5 10" id="KW-0862">Zinc</keyword>
<evidence type="ECO:0000256" key="5">
    <source>
        <dbReference type="ARBA" id="ARBA00022833"/>
    </source>
</evidence>
<feature type="compositionally biased region" description="Basic and acidic residues" evidence="11">
    <location>
        <begin position="304"/>
        <end position="320"/>
    </location>
</feature>
<dbReference type="GO" id="GO:0008270">
    <property type="term" value="F:zinc ion binding"/>
    <property type="evidence" value="ECO:0007669"/>
    <property type="project" value="UniProtKB-UniRule"/>
</dbReference>
<dbReference type="PROSITE" id="PS51915">
    <property type="entry name" value="ZAD"/>
    <property type="match status" value="1"/>
</dbReference>
<evidence type="ECO:0008006" key="16">
    <source>
        <dbReference type="Google" id="ProtNLM"/>
    </source>
</evidence>
<comment type="caution">
    <text evidence="14">The sequence shown here is derived from an EMBL/GenBank/DDBJ whole genome shotgun (WGS) entry which is preliminary data.</text>
</comment>
<evidence type="ECO:0000256" key="11">
    <source>
        <dbReference type="SAM" id="MobiDB-lite"/>
    </source>
</evidence>
<proteinExistence type="predicted"/>
<feature type="domain" description="C2H2-type" evidence="12">
    <location>
        <begin position="488"/>
        <end position="510"/>
    </location>
</feature>
<feature type="domain" description="ZAD" evidence="13">
    <location>
        <begin position="21"/>
        <end position="97"/>
    </location>
</feature>
<evidence type="ECO:0000313" key="14">
    <source>
        <dbReference type="EMBL" id="KAL0108282.1"/>
    </source>
</evidence>
<evidence type="ECO:0000256" key="3">
    <source>
        <dbReference type="ARBA" id="ARBA00022737"/>
    </source>
</evidence>
<gene>
    <name evidence="14" type="ORF">PUN28_015077</name>
</gene>
<dbReference type="SMART" id="SM00355">
    <property type="entry name" value="ZnF_C2H2"/>
    <property type="match status" value="10"/>
</dbReference>
<dbReference type="Pfam" id="PF07776">
    <property type="entry name" value="zf-AD"/>
    <property type="match status" value="1"/>
</dbReference>
<name>A0AAW2F2Z1_9HYME</name>
<dbReference type="GO" id="GO:0005634">
    <property type="term" value="C:nucleus"/>
    <property type="evidence" value="ECO:0007669"/>
    <property type="project" value="UniProtKB-SubCell"/>
</dbReference>
<feature type="domain" description="C2H2-type" evidence="12">
    <location>
        <begin position="549"/>
        <end position="576"/>
    </location>
</feature>
<feature type="domain" description="C2H2-type" evidence="12">
    <location>
        <begin position="634"/>
        <end position="661"/>
    </location>
</feature>
<keyword evidence="8" id="KW-0539">Nucleus</keyword>
<evidence type="ECO:0000256" key="7">
    <source>
        <dbReference type="ARBA" id="ARBA00023163"/>
    </source>
</evidence>
<dbReference type="FunFam" id="3.30.160.60:FF:000145">
    <property type="entry name" value="Zinc finger protein 574"/>
    <property type="match status" value="1"/>
</dbReference>
<feature type="compositionally biased region" description="Polar residues" evidence="11">
    <location>
        <begin position="321"/>
        <end position="331"/>
    </location>
</feature>
<dbReference type="SUPFAM" id="SSF57667">
    <property type="entry name" value="beta-beta-alpha zinc fingers"/>
    <property type="match status" value="5"/>
</dbReference>
<keyword evidence="4 9" id="KW-0863">Zinc-finger</keyword>
<reference evidence="14 15" key="1">
    <citation type="submission" date="2023-03" db="EMBL/GenBank/DDBJ databases">
        <title>High recombination rates correlate with genetic variation in Cardiocondyla obscurior ants.</title>
        <authorList>
            <person name="Errbii M."/>
        </authorList>
    </citation>
    <scope>NUCLEOTIDE SEQUENCE [LARGE SCALE GENOMIC DNA]</scope>
    <source>
        <strain evidence="14">Alpha-2009</strain>
        <tissue evidence="14">Whole body</tissue>
    </source>
</reference>
<dbReference type="SMART" id="SM00868">
    <property type="entry name" value="zf-AD"/>
    <property type="match status" value="1"/>
</dbReference>
<accession>A0AAW2F2Z1</accession>
<keyword evidence="3" id="KW-0677">Repeat</keyword>
<dbReference type="GO" id="GO:0000981">
    <property type="term" value="F:DNA-binding transcription factor activity, RNA polymerase II-specific"/>
    <property type="evidence" value="ECO:0007669"/>
    <property type="project" value="TreeGrafter"/>
</dbReference>
<dbReference type="FunFam" id="3.30.160.60:FF:001289">
    <property type="entry name" value="Zinc finger protein 574"/>
    <property type="match status" value="2"/>
</dbReference>
<dbReference type="Proteomes" id="UP001430953">
    <property type="component" value="Unassembled WGS sequence"/>
</dbReference>
<feature type="region of interest" description="Disordered" evidence="11">
    <location>
        <begin position="297"/>
        <end position="341"/>
    </location>
</feature>
<feature type="binding site" evidence="10">
    <location>
        <position position="23"/>
    </location>
    <ligand>
        <name>Zn(2+)</name>
        <dbReference type="ChEBI" id="CHEBI:29105"/>
    </ligand>
</feature>